<dbReference type="InterPro" id="IPR050743">
    <property type="entry name" value="2-oxoacid_DH_E2_comp"/>
</dbReference>
<name>A0ABV8R6R4_9MICC</name>
<keyword evidence="6" id="KW-1185">Reference proteome</keyword>
<evidence type="ECO:0000256" key="2">
    <source>
        <dbReference type="ARBA" id="ARBA00022679"/>
    </source>
</evidence>
<protein>
    <submittedName>
        <fullName evidence="5">2-oxo acid dehydrogenase subunit E2</fullName>
    </submittedName>
</protein>
<sequence length="234" mass="24701">MKAHRIRSVNAARMRESLDTSTQLTQVHEVDVSAIVRLRARTKASVVATNGVNLTYLPFIALAVAEALKAYSMLNASFDEAAGTITYHDAEHLAFAVDSRKGLLVPVVRDAGTLSLAGLDAGISDVASRTRTRTRTRNGTIKADELSGGTFSITNIGSVGALFDTPIINSPQVGILGVGAMCWPYAGADSRPGLALVRRWSGAGLVLAWCWPGVRSRGRSTGQGPACGICRHGL</sequence>
<dbReference type="RefSeq" id="WP_376992003.1">
    <property type="nucleotide sequence ID" value="NZ_BAABLL010000010.1"/>
</dbReference>
<organism evidence="5 6">
    <name type="scientific">Arthrobacter cryoconiti</name>
    <dbReference type="NCBI Taxonomy" id="748907"/>
    <lineage>
        <taxon>Bacteria</taxon>
        <taxon>Bacillati</taxon>
        <taxon>Actinomycetota</taxon>
        <taxon>Actinomycetes</taxon>
        <taxon>Micrococcales</taxon>
        <taxon>Micrococcaceae</taxon>
        <taxon>Arthrobacter</taxon>
    </lineage>
</organism>
<reference evidence="6" key="1">
    <citation type="journal article" date="2019" name="Int. J. Syst. Evol. Microbiol.">
        <title>The Global Catalogue of Microorganisms (GCM) 10K type strain sequencing project: providing services to taxonomists for standard genome sequencing and annotation.</title>
        <authorList>
            <consortium name="The Broad Institute Genomics Platform"/>
            <consortium name="The Broad Institute Genome Sequencing Center for Infectious Disease"/>
            <person name="Wu L."/>
            <person name="Ma J."/>
        </authorList>
    </citation>
    <scope>NUCLEOTIDE SEQUENCE [LARGE SCALE GENOMIC DNA]</scope>
    <source>
        <strain evidence="6">CGMCC 1.10698</strain>
    </source>
</reference>
<comment type="caution">
    <text evidence="5">The sequence shown here is derived from an EMBL/GenBank/DDBJ whole genome shotgun (WGS) entry which is preliminary data.</text>
</comment>
<dbReference type="SUPFAM" id="SSF52777">
    <property type="entry name" value="CoA-dependent acyltransferases"/>
    <property type="match status" value="1"/>
</dbReference>
<evidence type="ECO:0000256" key="3">
    <source>
        <dbReference type="ARBA" id="ARBA00023315"/>
    </source>
</evidence>
<dbReference type="EMBL" id="JBHSCQ010000022">
    <property type="protein sequence ID" value="MFC4267074.1"/>
    <property type="molecule type" value="Genomic_DNA"/>
</dbReference>
<dbReference type="Pfam" id="PF00198">
    <property type="entry name" value="2-oxoacid_dh"/>
    <property type="match status" value="1"/>
</dbReference>
<feature type="domain" description="2-oxoacid dehydrogenase acyltransferase catalytic" evidence="4">
    <location>
        <begin position="3"/>
        <end position="181"/>
    </location>
</feature>
<accession>A0ABV8R6R4</accession>
<evidence type="ECO:0000313" key="5">
    <source>
        <dbReference type="EMBL" id="MFC4267074.1"/>
    </source>
</evidence>
<evidence type="ECO:0000259" key="4">
    <source>
        <dbReference type="Pfam" id="PF00198"/>
    </source>
</evidence>
<comment type="cofactor">
    <cofactor evidence="1">
        <name>(R)-lipoate</name>
        <dbReference type="ChEBI" id="CHEBI:83088"/>
    </cofactor>
</comment>
<proteinExistence type="predicted"/>
<dbReference type="PANTHER" id="PTHR43178">
    <property type="entry name" value="DIHYDROLIPOAMIDE ACETYLTRANSFERASE COMPONENT OF PYRUVATE DEHYDROGENASE COMPLEX"/>
    <property type="match status" value="1"/>
</dbReference>
<keyword evidence="3" id="KW-0012">Acyltransferase</keyword>
<dbReference type="PANTHER" id="PTHR43178:SF5">
    <property type="entry name" value="LIPOAMIDE ACYLTRANSFERASE COMPONENT OF BRANCHED-CHAIN ALPHA-KETO ACID DEHYDROGENASE COMPLEX, MITOCHONDRIAL"/>
    <property type="match status" value="1"/>
</dbReference>
<keyword evidence="2" id="KW-0808">Transferase</keyword>
<evidence type="ECO:0000256" key="1">
    <source>
        <dbReference type="ARBA" id="ARBA00001938"/>
    </source>
</evidence>
<evidence type="ECO:0000313" key="6">
    <source>
        <dbReference type="Proteomes" id="UP001595773"/>
    </source>
</evidence>
<dbReference type="InterPro" id="IPR001078">
    <property type="entry name" value="2-oxoacid_DH_actylTfrase"/>
</dbReference>
<dbReference type="Proteomes" id="UP001595773">
    <property type="component" value="Unassembled WGS sequence"/>
</dbReference>
<dbReference type="Gene3D" id="3.30.559.10">
    <property type="entry name" value="Chloramphenicol acetyltransferase-like domain"/>
    <property type="match status" value="1"/>
</dbReference>
<gene>
    <name evidence="5" type="ORF">ACFOW9_15800</name>
</gene>
<dbReference type="InterPro" id="IPR023213">
    <property type="entry name" value="CAT-like_dom_sf"/>
</dbReference>